<evidence type="ECO:0000313" key="1">
    <source>
        <dbReference type="EMBL" id="KZM96582.1"/>
    </source>
</evidence>
<name>A0A162A5S5_DAUCS</name>
<dbReference type="AlphaFoldDB" id="A0A162A5S5"/>
<organism evidence="1">
    <name type="scientific">Daucus carota subsp. sativus</name>
    <name type="common">Carrot</name>
    <dbReference type="NCBI Taxonomy" id="79200"/>
    <lineage>
        <taxon>Eukaryota</taxon>
        <taxon>Viridiplantae</taxon>
        <taxon>Streptophyta</taxon>
        <taxon>Embryophyta</taxon>
        <taxon>Tracheophyta</taxon>
        <taxon>Spermatophyta</taxon>
        <taxon>Magnoliopsida</taxon>
        <taxon>eudicotyledons</taxon>
        <taxon>Gunneridae</taxon>
        <taxon>Pentapetalae</taxon>
        <taxon>asterids</taxon>
        <taxon>campanulids</taxon>
        <taxon>Apiales</taxon>
        <taxon>Apiaceae</taxon>
        <taxon>Apioideae</taxon>
        <taxon>Scandiceae</taxon>
        <taxon>Daucinae</taxon>
        <taxon>Daucus</taxon>
        <taxon>Daucus sect. Daucus</taxon>
    </lineage>
</organism>
<sequence>MSNELYPPVAFVERCGFDFPMQIQYVLSNGKNFFGSYDSENSKFSGLSSMFEIFGEAGLNGVRNFVFTYDGTSMVLISLFDSELNEIVFPGTPMSKG</sequence>
<comment type="caution">
    <text evidence="1">The sequence shown here is derived from an EMBL/GenBank/DDBJ whole genome shotgun (WGS) entry which is preliminary data.</text>
</comment>
<protein>
    <submittedName>
        <fullName evidence="1">Uncharacterized protein</fullName>
    </submittedName>
</protein>
<reference evidence="1" key="1">
    <citation type="journal article" date="2016" name="Nat. Genet.">
        <title>A high-quality carrot genome assembly provides new insights into carotenoid accumulation and asterid genome evolution.</title>
        <authorList>
            <person name="Iorizzo M."/>
            <person name="Ellison S."/>
            <person name="Senalik D."/>
            <person name="Zeng P."/>
            <person name="Satapoomin P."/>
            <person name="Huang J."/>
            <person name="Bowman M."/>
            <person name="Iovene M."/>
            <person name="Sanseverino W."/>
            <person name="Cavagnaro P."/>
            <person name="Yildiz M."/>
            <person name="Macko-Podgorni A."/>
            <person name="Moranska E."/>
            <person name="Grzebelus E."/>
            <person name="Grzebelus D."/>
            <person name="Ashrafi H."/>
            <person name="Zheng Z."/>
            <person name="Cheng S."/>
            <person name="Spooner D."/>
            <person name="Van Deynze A."/>
            <person name="Simon P."/>
        </authorList>
    </citation>
    <scope>NUCLEOTIDE SEQUENCE [LARGE SCALE GENOMIC DNA]</scope>
    <source>
        <tissue evidence="1">Leaf</tissue>
    </source>
</reference>
<gene>
    <name evidence="1" type="ORF">DCAR_016056</name>
</gene>
<accession>A0A162A5S5</accession>
<proteinExistence type="predicted"/>
<dbReference type="EMBL" id="LNRQ01000004">
    <property type="protein sequence ID" value="KZM96582.1"/>
    <property type="molecule type" value="Genomic_DNA"/>
</dbReference>
<dbReference type="Gramene" id="KZM96582">
    <property type="protein sequence ID" value="KZM96582"/>
    <property type="gene ID" value="DCAR_016056"/>
</dbReference>